<accession>A0A183ET32</accession>
<name>A0A183ET32_9BILA</name>
<dbReference type="AlphaFoldDB" id="A0A183ET32"/>
<dbReference type="OrthoDB" id="341486at2759"/>
<sequence length="127" mass="14242">MRNGSSFQDVLRSFDLSALNDGALALGYISGKVRLSKAVADPDIKHLKNSAELISDIPKPVIFLNYSPVTEEHLAACFEGGRSQDYTACVYDINRPKPRVFCWNSAESVADSTWFKYDFAFQQYVVH</sequence>
<keyword evidence="2" id="KW-1185">Reference proteome</keyword>
<organism evidence="3">
    <name type="scientific">Gongylonema pulchrum</name>
    <dbReference type="NCBI Taxonomy" id="637853"/>
    <lineage>
        <taxon>Eukaryota</taxon>
        <taxon>Metazoa</taxon>
        <taxon>Ecdysozoa</taxon>
        <taxon>Nematoda</taxon>
        <taxon>Chromadorea</taxon>
        <taxon>Rhabditida</taxon>
        <taxon>Spirurina</taxon>
        <taxon>Spiruromorpha</taxon>
        <taxon>Spiruroidea</taxon>
        <taxon>Gongylonematidae</taxon>
        <taxon>Gongylonema</taxon>
    </lineage>
</organism>
<evidence type="ECO:0000313" key="2">
    <source>
        <dbReference type="Proteomes" id="UP000271098"/>
    </source>
</evidence>
<dbReference type="EMBL" id="UYRT01100149">
    <property type="protein sequence ID" value="VDN42422.1"/>
    <property type="molecule type" value="Genomic_DNA"/>
</dbReference>
<evidence type="ECO:0000313" key="3">
    <source>
        <dbReference type="WBParaSite" id="GPUH_0002415301-mRNA-1"/>
    </source>
</evidence>
<dbReference type="Proteomes" id="UP000271098">
    <property type="component" value="Unassembled WGS sequence"/>
</dbReference>
<proteinExistence type="predicted"/>
<evidence type="ECO:0000313" key="1">
    <source>
        <dbReference type="EMBL" id="VDN42422.1"/>
    </source>
</evidence>
<protein>
    <submittedName>
        <fullName evidence="3">WD_REPEATS_REGION domain-containing protein</fullName>
    </submittedName>
</protein>
<reference evidence="1 2" key="2">
    <citation type="submission" date="2018-11" db="EMBL/GenBank/DDBJ databases">
        <authorList>
            <consortium name="Pathogen Informatics"/>
        </authorList>
    </citation>
    <scope>NUCLEOTIDE SEQUENCE [LARGE SCALE GENOMIC DNA]</scope>
</reference>
<reference evidence="3" key="1">
    <citation type="submission" date="2016-06" db="UniProtKB">
        <authorList>
            <consortium name="WormBaseParasite"/>
        </authorList>
    </citation>
    <scope>IDENTIFICATION</scope>
</reference>
<gene>
    <name evidence="1" type="ORF">GPUH_LOCUS24122</name>
</gene>
<dbReference type="WBParaSite" id="GPUH_0002415301-mRNA-1">
    <property type="protein sequence ID" value="GPUH_0002415301-mRNA-1"/>
    <property type="gene ID" value="GPUH_0002415301"/>
</dbReference>